<feature type="domain" description="TonB-dependent receptor-like beta-barrel" evidence="14">
    <location>
        <begin position="281"/>
        <end position="688"/>
    </location>
</feature>
<name>A0ABQ2LDC8_9PROT</name>
<dbReference type="EMBL" id="BMOV01000005">
    <property type="protein sequence ID" value="GGO11827.1"/>
    <property type="molecule type" value="Genomic_DNA"/>
</dbReference>
<evidence type="ECO:0000256" key="12">
    <source>
        <dbReference type="RuleBase" id="RU003357"/>
    </source>
</evidence>
<feature type="compositionally biased region" description="Low complexity" evidence="13">
    <location>
        <begin position="1"/>
        <end position="17"/>
    </location>
</feature>
<reference evidence="17" key="1">
    <citation type="journal article" date="2019" name="Int. J. Syst. Evol. Microbiol.">
        <title>The Global Catalogue of Microorganisms (GCM) 10K type strain sequencing project: providing services to taxonomists for standard genome sequencing and annotation.</title>
        <authorList>
            <consortium name="The Broad Institute Genomics Platform"/>
            <consortium name="The Broad Institute Genome Sequencing Center for Infectious Disease"/>
            <person name="Wu L."/>
            <person name="Ma J."/>
        </authorList>
    </citation>
    <scope>NUCLEOTIDE SEQUENCE [LARGE SCALE GENOMIC DNA]</scope>
    <source>
        <strain evidence="17">JCM 17843</strain>
    </source>
</reference>
<keyword evidence="2 11" id="KW-0813">Transport</keyword>
<keyword evidence="3 11" id="KW-1134">Transmembrane beta strand</keyword>
<evidence type="ECO:0000256" key="10">
    <source>
        <dbReference type="ARBA" id="ARBA00023237"/>
    </source>
</evidence>
<dbReference type="InterPro" id="IPR000531">
    <property type="entry name" value="Beta-barrel_TonB"/>
</dbReference>
<evidence type="ECO:0000256" key="5">
    <source>
        <dbReference type="ARBA" id="ARBA00022692"/>
    </source>
</evidence>
<feature type="domain" description="TonB-dependent receptor plug" evidence="15">
    <location>
        <begin position="41"/>
        <end position="145"/>
    </location>
</feature>
<keyword evidence="7" id="KW-0406">Ion transport</keyword>
<evidence type="ECO:0000313" key="16">
    <source>
        <dbReference type="EMBL" id="GGO11827.1"/>
    </source>
</evidence>
<evidence type="ECO:0000256" key="1">
    <source>
        <dbReference type="ARBA" id="ARBA00004571"/>
    </source>
</evidence>
<comment type="caution">
    <text evidence="16">The sequence shown here is derived from an EMBL/GenBank/DDBJ whole genome shotgun (WGS) entry which is preliminary data.</text>
</comment>
<evidence type="ECO:0000256" key="6">
    <source>
        <dbReference type="ARBA" id="ARBA00023004"/>
    </source>
</evidence>
<evidence type="ECO:0000259" key="14">
    <source>
        <dbReference type="Pfam" id="PF00593"/>
    </source>
</evidence>
<evidence type="ECO:0000256" key="13">
    <source>
        <dbReference type="SAM" id="MobiDB-lite"/>
    </source>
</evidence>
<keyword evidence="8 12" id="KW-0798">TonB box</keyword>
<keyword evidence="16" id="KW-0675">Receptor</keyword>
<comment type="subcellular location">
    <subcellularLocation>
        <location evidence="1 11">Cell outer membrane</location>
        <topology evidence="1 11">Multi-pass membrane protein</topology>
    </subcellularLocation>
</comment>
<evidence type="ECO:0000256" key="8">
    <source>
        <dbReference type="ARBA" id="ARBA00023077"/>
    </source>
</evidence>
<evidence type="ECO:0000256" key="11">
    <source>
        <dbReference type="PROSITE-ProRule" id="PRU01360"/>
    </source>
</evidence>
<keyword evidence="10 11" id="KW-0998">Cell outer membrane</keyword>
<protein>
    <submittedName>
        <fullName evidence="16">TonB-dependent receptor</fullName>
    </submittedName>
</protein>
<organism evidence="16 17">
    <name type="scientific">Iodidimonas muriae</name>
    <dbReference type="NCBI Taxonomy" id="261467"/>
    <lineage>
        <taxon>Bacteria</taxon>
        <taxon>Pseudomonadati</taxon>
        <taxon>Pseudomonadota</taxon>
        <taxon>Alphaproteobacteria</taxon>
        <taxon>Iodidimonadales</taxon>
        <taxon>Iodidimonadaceae</taxon>
        <taxon>Iodidimonas</taxon>
    </lineage>
</organism>
<dbReference type="PANTHER" id="PTHR32552">
    <property type="entry name" value="FERRICHROME IRON RECEPTOR-RELATED"/>
    <property type="match status" value="1"/>
</dbReference>
<evidence type="ECO:0000313" key="17">
    <source>
        <dbReference type="Proteomes" id="UP000602381"/>
    </source>
</evidence>
<feature type="region of interest" description="Disordered" evidence="13">
    <location>
        <begin position="1"/>
        <end position="26"/>
    </location>
</feature>
<keyword evidence="9 11" id="KW-0472">Membrane</keyword>
<evidence type="ECO:0000256" key="2">
    <source>
        <dbReference type="ARBA" id="ARBA00022448"/>
    </source>
</evidence>
<keyword evidence="4" id="KW-0410">Iron transport</keyword>
<dbReference type="PROSITE" id="PS52016">
    <property type="entry name" value="TONB_DEPENDENT_REC_3"/>
    <property type="match status" value="1"/>
</dbReference>
<dbReference type="InterPro" id="IPR012910">
    <property type="entry name" value="Plug_dom"/>
</dbReference>
<comment type="similarity">
    <text evidence="11 12">Belongs to the TonB-dependent receptor family.</text>
</comment>
<dbReference type="Gene3D" id="2.40.170.20">
    <property type="entry name" value="TonB-dependent receptor, beta-barrel domain"/>
    <property type="match status" value="1"/>
</dbReference>
<dbReference type="Pfam" id="PF07715">
    <property type="entry name" value="Plug"/>
    <property type="match status" value="1"/>
</dbReference>
<evidence type="ECO:0000256" key="3">
    <source>
        <dbReference type="ARBA" id="ARBA00022452"/>
    </source>
</evidence>
<evidence type="ECO:0000256" key="9">
    <source>
        <dbReference type="ARBA" id="ARBA00023136"/>
    </source>
</evidence>
<keyword evidence="5 11" id="KW-0812">Transmembrane</keyword>
<dbReference type="Pfam" id="PF00593">
    <property type="entry name" value="TonB_dep_Rec_b-barrel"/>
    <property type="match status" value="1"/>
</dbReference>
<dbReference type="Proteomes" id="UP000602381">
    <property type="component" value="Unassembled WGS sequence"/>
</dbReference>
<dbReference type="InterPro" id="IPR036942">
    <property type="entry name" value="Beta-barrel_TonB_sf"/>
</dbReference>
<sequence>MGSAAATAQEAPQTTQQSGRSSDGRVLEEIIVTTRKREESLQDVPMAITAFTEKDLEDAGIERIEDIALLTPGFNMAPLFGGSGQTPVIRGMMTTIGEPNVGFFVDGVYQSSRATMEALIENVARVEIAKGPQSALYGRNTFGGAVNYITKDPSNNFEGFFEGTLGSDERRDFKGSISGPLIRDKVFFSAGAVHHERDGYFKNDLTGSGLDSRNTEVYHGTLEAFLTDTFGITARIAFENTNDGDEPLQFVTNNAQLFNPLPFPAPPTNQLFVGKMPGFESGFAVTPGETDRENLTTSFTMDWDVGPYTLTAITGFNSLDLHTAIDDDYQARQIHFETTDVDQEEFSQEIRLSSSGDGRFRWMLGGYYYHLDADTRIDDRFVGDAGPLMLAVLGPFQSLISDTEEETDSIAAFGQVDLDITSALTFSFAGRYTHEEKDVTAVDTDPIAGISNPPFVDSLSFDNFTPRLSLDYHLTDENLLYFSAARAVKVGGFNVVTAAGQILPEERSFDPERSWHYELGSKTSWFGGRLTANLNGFLIKWNDQIVRALGQTFAVLNINAGKTTSKGIELEVAARPLPGLDIRGGFAYTDAEYDDFDFTTLLLAGITDTQLAGTQLQYAPSYMANGTVQYRRPLMGEIDIMGRADIAYQSKQNAVQTGDAFTADAILLNLRAGFEMGQHALIFWVDNLTDEESAANGVFITNPGRRFDFAAGAAGLGPATGFEAFGGLALSRAPRSWGVTLRSRF</sequence>
<accession>A0ABQ2LDC8</accession>
<proteinExistence type="inferred from homology"/>
<keyword evidence="17" id="KW-1185">Reference proteome</keyword>
<dbReference type="SUPFAM" id="SSF56935">
    <property type="entry name" value="Porins"/>
    <property type="match status" value="1"/>
</dbReference>
<dbReference type="PANTHER" id="PTHR32552:SF81">
    <property type="entry name" value="TONB-DEPENDENT OUTER MEMBRANE RECEPTOR"/>
    <property type="match status" value="1"/>
</dbReference>
<dbReference type="InterPro" id="IPR039426">
    <property type="entry name" value="TonB-dep_rcpt-like"/>
</dbReference>
<evidence type="ECO:0000256" key="7">
    <source>
        <dbReference type="ARBA" id="ARBA00023065"/>
    </source>
</evidence>
<evidence type="ECO:0000256" key="4">
    <source>
        <dbReference type="ARBA" id="ARBA00022496"/>
    </source>
</evidence>
<evidence type="ECO:0000259" key="15">
    <source>
        <dbReference type="Pfam" id="PF07715"/>
    </source>
</evidence>
<dbReference type="CDD" id="cd01347">
    <property type="entry name" value="ligand_gated_channel"/>
    <property type="match status" value="1"/>
</dbReference>
<gene>
    <name evidence="16" type="primary">fyuA</name>
    <name evidence="16" type="ORF">GCM10007972_15970</name>
</gene>
<keyword evidence="6" id="KW-0408">Iron</keyword>